<dbReference type="AlphaFoldDB" id="A0A6M3J0E0"/>
<feature type="region of interest" description="Disordered" evidence="1">
    <location>
        <begin position="115"/>
        <end position="134"/>
    </location>
</feature>
<proteinExistence type="predicted"/>
<feature type="compositionally biased region" description="Basic and acidic residues" evidence="1">
    <location>
        <begin position="115"/>
        <end position="125"/>
    </location>
</feature>
<protein>
    <submittedName>
        <fullName evidence="2">Uncharacterized protein</fullName>
    </submittedName>
</protein>
<evidence type="ECO:0000313" key="2">
    <source>
        <dbReference type="EMBL" id="QJA63078.1"/>
    </source>
</evidence>
<dbReference type="EMBL" id="MT141489">
    <property type="protein sequence ID" value="QJA63078.1"/>
    <property type="molecule type" value="Genomic_DNA"/>
</dbReference>
<accession>A0A6M3J0E0</accession>
<organism evidence="2">
    <name type="scientific">viral metagenome</name>
    <dbReference type="NCBI Taxonomy" id="1070528"/>
    <lineage>
        <taxon>unclassified sequences</taxon>
        <taxon>metagenomes</taxon>
        <taxon>organismal metagenomes</taxon>
    </lineage>
</organism>
<evidence type="ECO:0000313" key="3">
    <source>
        <dbReference type="EMBL" id="QJA74687.1"/>
    </source>
</evidence>
<sequence length="134" mass="16437">MKIDTTVIARDFDHSWYWFVLEKDHKSRLRTGIFYTNDITSKQIEINKNLKWLPKNNKIKNLYDLMRFVARKKLNPDFTEELPFDINSFFRHAARIGFPNRTHFVSYSMEENNDNIHTEMQDMQRSKRNREKRY</sequence>
<name>A0A6M3J0E0_9ZZZZ</name>
<gene>
    <name evidence="3" type="ORF">MM415A01949_0008</name>
    <name evidence="2" type="ORF">MM415B00659_0032</name>
</gene>
<dbReference type="EMBL" id="MT142114">
    <property type="protein sequence ID" value="QJA74687.1"/>
    <property type="molecule type" value="Genomic_DNA"/>
</dbReference>
<evidence type="ECO:0000256" key="1">
    <source>
        <dbReference type="SAM" id="MobiDB-lite"/>
    </source>
</evidence>
<reference evidence="2" key="1">
    <citation type="submission" date="2020-03" db="EMBL/GenBank/DDBJ databases">
        <title>The deep terrestrial virosphere.</title>
        <authorList>
            <person name="Holmfeldt K."/>
            <person name="Nilsson E."/>
            <person name="Simone D."/>
            <person name="Lopez-Fernandez M."/>
            <person name="Wu X."/>
            <person name="de Brujin I."/>
            <person name="Lundin D."/>
            <person name="Andersson A."/>
            <person name="Bertilsson S."/>
            <person name="Dopson M."/>
        </authorList>
    </citation>
    <scope>NUCLEOTIDE SEQUENCE</scope>
    <source>
        <strain evidence="3">MM415A01949</strain>
        <strain evidence="2">MM415B00659</strain>
    </source>
</reference>